<dbReference type="GO" id="GO:0003735">
    <property type="term" value="F:structural constituent of ribosome"/>
    <property type="evidence" value="ECO:0007669"/>
    <property type="project" value="InterPro"/>
</dbReference>
<dbReference type="EMBL" id="PKGY01000003">
    <property type="protein sequence ID" value="PKZ21816.1"/>
    <property type="molecule type" value="Genomic_DNA"/>
</dbReference>
<proteinExistence type="inferred from homology"/>
<dbReference type="Gene3D" id="2.30.170.40">
    <property type="entry name" value="Ribosomal protein L28/L24"/>
    <property type="match status" value="1"/>
</dbReference>
<evidence type="ECO:0000313" key="11">
    <source>
        <dbReference type="Proteomes" id="UP000327148"/>
    </source>
</evidence>
<dbReference type="InterPro" id="IPR050096">
    <property type="entry name" value="Bacterial_rp_bL28"/>
</dbReference>
<dbReference type="GeneID" id="92902807"/>
<dbReference type="InterPro" id="IPR001383">
    <property type="entry name" value="Ribosomal_bL28_bact-type"/>
</dbReference>
<dbReference type="AlphaFoldDB" id="A0A120I9H5"/>
<dbReference type="STRING" id="119206.AWM72_01815"/>
<dbReference type="EMBL" id="CP014160">
    <property type="protein sequence ID" value="AMB94931.1"/>
    <property type="molecule type" value="Genomic_DNA"/>
</dbReference>
<evidence type="ECO:0000313" key="10">
    <source>
        <dbReference type="Proteomes" id="UP000234239"/>
    </source>
</evidence>
<dbReference type="HAMAP" id="MF_00373">
    <property type="entry name" value="Ribosomal_bL28"/>
    <property type="match status" value="1"/>
</dbReference>
<dbReference type="PANTHER" id="PTHR39080:SF1">
    <property type="entry name" value="LARGE RIBOSOMAL SUBUNIT PROTEIN BL28A"/>
    <property type="match status" value="1"/>
</dbReference>
<evidence type="ECO:0000256" key="5">
    <source>
        <dbReference type="HAMAP-Rule" id="MF_00373"/>
    </source>
</evidence>
<evidence type="ECO:0000313" key="8">
    <source>
        <dbReference type="EMBL" id="PKZ21816.1"/>
    </source>
</evidence>
<dbReference type="Proteomes" id="UP000234239">
    <property type="component" value="Unassembled WGS sequence"/>
</dbReference>
<evidence type="ECO:0000256" key="4">
    <source>
        <dbReference type="ARBA" id="ARBA00035174"/>
    </source>
</evidence>
<dbReference type="Proteomes" id="UP000069912">
    <property type="component" value="Chromosome"/>
</dbReference>
<evidence type="ECO:0000313" key="9">
    <source>
        <dbReference type="Proteomes" id="UP000069912"/>
    </source>
</evidence>
<name>A0A120I9H5_9LACT</name>
<dbReference type="GO" id="GO:1990904">
    <property type="term" value="C:ribonucleoprotein complex"/>
    <property type="evidence" value="ECO:0007669"/>
    <property type="project" value="UniProtKB-KW"/>
</dbReference>
<dbReference type="EMBL" id="VYWO01000003">
    <property type="protein sequence ID" value="KAA9300949.1"/>
    <property type="molecule type" value="Genomic_DNA"/>
</dbReference>
<dbReference type="InterPro" id="IPR034704">
    <property type="entry name" value="Ribosomal_bL28/bL31-like_sf"/>
</dbReference>
<dbReference type="KEGG" id="asan:AWM72_01815"/>
<keyword evidence="2 5" id="KW-0689">Ribosomal protein</keyword>
<reference evidence="9" key="2">
    <citation type="submission" date="2016-01" db="EMBL/GenBank/DDBJ databases">
        <title>Six Aerococcus type strain genome sequencing and assembly using PacBio and Illumina Hiseq.</title>
        <authorList>
            <person name="Carkaci D."/>
            <person name="Dargis R."/>
            <person name="Nielsen X.C."/>
            <person name="Skovgaard O."/>
            <person name="Fuursted K."/>
            <person name="Christensen J.J."/>
        </authorList>
    </citation>
    <scope>NUCLEOTIDE SEQUENCE [LARGE SCALE GENOMIC DNA]</scope>
    <source>
        <strain evidence="9">CCUG43001</strain>
    </source>
</reference>
<keyword evidence="3 5" id="KW-0687">Ribonucleoprotein</keyword>
<reference evidence="7 11" key="4">
    <citation type="submission" date="2019-09" db="EMBL/GenBank/DDBJ databases">
        <title>Draft genome sequence assemblies of isolates from the urinary tract.</title>
        <authorList>
            <person name="Mores C.R."/>
            <person name="Putonti C."/>
            <person name="Wolfe A.J."/>
        </authorList>
    </citation>
    <scope>NUCLEOTIDE SEQUENCE [LARGE SCALE GENOMIC DNA]</scope>
    <source>
        <strain evidence="7 11">UMB623</strain>
    </source>
</reference>
<dbReference type="GO" id="GO:0006412">
    <property type="term" value="P:translation"/>
    <property type="evidence" value="ECO:0007669"/>
    <property type="project" value="UniProtKB-UniRule"/>
</dbReference>
<evidence type="ECO:0000256" key="2">
    <source>
        <dbReference type="ARBA" id="ARBA00022980"/>
    </source>
</evidence>
<evidence type="ECO:0000256" key="3">
    <source>
        <dbReference type="ARBA" id="ARBA00023274"/>
    </source>
</evidence>
<keyword evidence="9" id="KW-1185">Reference proteome</keyword>
<evidence type="ECO:0000313" key="6">
    <source>
        <dbReference type="EMBL" id="AMB94931.1"/>
    </source>
</evidence>
<dbReference type="PANTHER" id="PTHR39080">
    <property type="entry name" value="50S RIBOSOMAL PROTEIN L28"/>
    <property type="match status" value="1"/>
</dbReference>
<sequence length="62" mass="6945">MAKECYFTGRKAKTGNNRSHALNASKRSFKANLQKVRIIEDGKPKRVWASARAIKSGLVKRA</sequence>
<dbReference type="RefSeq" id="WP_067976505.1">
    <property type="nucleotide sequence ID" value="NZ_CAJHKM010000006.1"/>
</dbReference>
<dbReference type="GO" id="GO:0005840">
    <property type="term" value="C:ribosome"/>
    <property type="evidence" value="ECO:0007669"/>
    <property type="project" value="UniProtKB-KW"/>
</dbReference>
<dbReference type="SUPFAM" id="SSF143800">
    <property type="entry name" value="L28p-like"/>
    <property type="match status" value="1"/>
</dbReference>
<accession>A0A120I9H5</accession>
<reference evidence="6 9" key="1">
    <citation type="journal article" date="2016" name="Genome Announc.">
        <title>Complete Genome Sequences of Aerococcus christensenii CCUG 28831T, Aerococcus sanguinicola CCUG 43001T, Aerococcus urinae CCUG 36881T, Aerococcus urinaeequi CCUG 28094T, Aerococcus urinaehominis CCUG 42038 BT, and Aerococcus viridans CCUG 4311T.</title>
        <authorList>
            <person name="Carkaci D."/>
            <person name="Dargis R."/>
            <person name="Nielsen X.C."/>
            <person name="Skovgaard O."/>
            <person name="Fuursted K."/>
            <person name="Christensen J.J."/>
        </authorList>
    </citation>
    <scope>NUCLEOTIDE SEQUENCE [LARGE SCALE GENOMIC DNA]</scope>
    <source>
        <strain evidence="6 9">CCUG43001</strain>
    </source>
</reference>
<gene>
    <name evidence="5" type="primary">rpmB</name>
    <name evidence="6" type="ORF">AWM72_01815</name>
    <name evidence="8" type="ORF">CYJ28_07285</name>
    <name evidence="7" type="ORF">F6I03_05700</name>
</gene>
<dbReference type="InterPro" id="IPR037147">
    <property type="entry name" value="Ribosomal_bL28_sf"/>
</dbReference>
<dbReference type="OrthoDB" id="9805609at2"/>
<dbReference type="Proteomes" id="UP000327148">
    <property type="component" value="Unassembled WGS sequence"/>
</dbReference>
<organism evidence="6 9">
    <name type="scientific">Aerococcus sanguinicola</name>
    <dbReference type="NCBI Taxonomy" id="119206"/>
    <lineage>
        <taxon>Bacteria</taxon>
        <taxon>Bacillati</taxon>
        <taxon>Bacillota</taxon>
        <taxon>Bacilli</taxon>
        <taxon>Lactobacillales</taxon>
        <taxon>Aerococcaceae</taxon>
        <taxon>Aerococcus</taxon>
    </lineage>
</organism>
<evidence type="ECO:0000256" key="1">
    <source>
        <dbReference type="ARBA" id="ARBA00008760"/>
    </source>
</evidence>
<protein>
    <recommendedName>
        <fullName evidence="4 5">Large ribosomal subunit protein bL28</fullName>
    </recommendedName>
</protein>
<dbReference type="NCBIfam" id="TIGR00009">
    <property type="entry name" value="L28"/>
    <property type="match status" value="1"/>
</dbReference>
<evidence type="ECO:0000313" key="7">
    <source>
        <dbReference type="EMBL" id="KAA9300949.1"/>
    </source>
</evidence>
<comment type="similarity">
    <text evidence="1 5">Belongs to the bacterial ribosomal protein bL28 family.</text>
</comment>
<reference evidence="8 10" key="3">
    <citation type="submission" date="2017-12" db="EMBL/GenBank/DDBJ databases">
        <title>Phylogenetic diversity of female urinary microbiome.</title>
        <authorList>
            <person name="Thomas-White K."/>
            <person name="Wolfe A.J."/>
        </authorList>
    </citation>
    <scope>NUCLEOTIDE SEQUENCE [LARGE SCALE GENOMIC DNA]</scope>
    <source>
        <strain evidence="8 10">UMB0139</strain>
    </source>
</reference>
<dbReference type="Pfam" id="PF00830">
    <property type="entry name" value="Ribosomal_L28"/>
    <property type="match status" value="1"/>
</dbReference>
<dbReference type="InterPro" id="IPR026569">
    <property type="entry name" value="Ribosomal_bL28"/>
</dbReference>